<comment type="caution">
    <text evidence="2">The sequence shown here is derived from an EMBL/GenBank/DDBJ whole genome shotgun (WGS) entry which is preliminary data.</text>
</comment>
<evidence type="ECO:0000313" key="3">
    <source>
        <dbReference type="Proteomes" id="UP001348641"/>
    </source>
</evidence>
<dbReference type="RefSeq" id="WP_330161088.1">
    <property type="nucleotide sequence ID" value="NZ_BAAAJA010000015.1"/>
</dbReference>
<dbReference type="PROSITE" id="PS50943">
    <property type="entry name" value="HTH_CROC1"/>
    <property type="match status" value="1"/>
</dbReference>
<gene>
    <name evidence="2" type="ORF">Q8A49_27360</name>
</gene>
<dbReference type="EMBL" id="JAUUCC010000100">
    <property type="protein sequence ID" value="MEE2054222.1"/>
    <property type="molecule type" value="Genomic_DNA"/>
</dbReference>
<protein>
    <submittedName>
        <fullName evidence="2">Helix-turn-helix transcriptional regulator</fullName>
    </submittedName>
</protein>
<dbReference type="InterPro" id="IPR010982">
    <property type="entry name" value="Lambda_DNA-bd_dom_sf"/>
</dbReference>
<dbReference type="Proteomes" id="UP001348641">
    <property type="component" value="Unassembled WGS sequence"/>
</dbReference>
<dbReference type="Gene3D" id="1.10.260.40">
    <property type="entry name" value="lambda repressor-like DNA-binding domains"/>
    <property type="match status" value="1"/>
</dbReference>
<dbReference type="CDD" id="cd00093">
    <property type="entry name" value="HTH_XRE"/>
    <property type="match status" value="1"/>
</dbReference>
<dbReference type="Pfam" id="PF13560">
    <property type="entry name" value="HTH_31"/>
    <property type="match status" value="1"/>
</dbReference>
<accession>A0ABU7L003</accession>
<reference evidence="2 3" key="1">
    <citation type="submission" date="2023-07" db="EMBL/GenBank/DDBJ databases">
        <authorList>
            <person name="Girao M."/>
            <person name="Carvalho M.F."/>
        </authorList>
    </citation>
    <scope>NUCLEOTIDE SEQUENCE [LARGE SCALE GENOMIC DNA]</scope>
    <source>
        <strain evidence="2 3">66/93</strain>
    </source>
</reference>
<name>A0ABU7L003_9ACTN</name>
<dbReference type="InterPro" id="IPR001387">
    <property type="entry name" value="Cro/C1-type_HTH"/>
</dbReference>
<sequence>MSAPSPHPGEIGRLIRELRTALGWSQSRLASELARVGGDTVTRMYVSRWENGHCAPQPYWLRHLATVLQVPLETMEDTVNRRGFLTSLTGTAIAPVVAADLIEAGFAAALSDRARTGEDWDGAVETYGRDYMTQGAAEIQKRLVADMIVLQQQVETPRSWVVAAKLATLYAKTFPGSDGFKAVSWYRHAARFADRSGDRDVRVWVRGRAAIALGYEGAALGMADTLAAQAMALDERPSLGMVNAVMGRAHAAALRGDRATALSLVEEGRRVFDKAGSDDAESDYAVPWWRFNIFASLLAARLGDERLAGEVQAEADRHLPASLPRFRTHLEMHRGLMMARQGDSAGVGYAQAALDALPPEKHSLTLRMVMEEIHTATG</sequence>
<feature type="domain" description="HTH cro/C1-type" evidence="1">
    <location>
        <begin position="15"/>
        <end position="75"/>
    </location>
</feature>
<proteinExistence type="predicted"/>
<dbReference type="SUPFAM" id="SSF47413">
    <property type="entry name" value="lambda repressor-like DNA-binding domains"/>
    <property type="match status" value="1"/>
</dbReference>
<organism evidence="2 3">
    <name type="scientific">Nocardiopsis tropica</name>
    <dbReference type="NCBI Taxonomy" id="109330"/>
    <lineage>
        <taxon>Bacteria</taxon>
        <taxon>Bacillati</taxon>
        <taxon>Actinomycetota</taxon>
        <taxon>Actinomycetes</taxon>
        <taxon>Streptosporangiales</taxon>
        <taxon>Nocardiopsidaceae</taxon>
        <taxon>Nocardiopsis</taxon>
    </lineage>
</organism>
<evidence type="ECO:0000313" key="2">
    <source>
        <dbReference type="EMBL" id="MEE2054222.1"/>
    </source>
</evidence>
<evidence type="ECO:0000259" key="1">
    <source>
        <dbReference type="PROSITE" id="PS50943"/>
    </source>
</evidence>
<dbReference type="SMART" id="SM00530">
    <property type="entry name" value="HTH_XRE"/>
    <property type="match status" value="1"/>
</dbReference>